<proteinExistence type="predicted"/>
<dbReference type="PANTHER" id="PTHR33164:SF43">
    <property type="entry name" value="HTH-TYPE TRANSCRIPTIONAL REPRESSOR YETL"/>
    <property type="match status" value="1"/>
</dbReference>
<accession>A0A6J4U0R6</accession>
<dbReference type="PROSITE" id="PS50995">
    <property type="entry name" value="HTH_MARR_2"/>
    <property type="match status" value="1"/>
</dbReference>
<dbReference type="PANTHER" id="PTHR33164">
    <property type="entry name" value="TRANSCRIPTIONAL REGULATOR, MARR FAMILY"/>
    <property type="match status" value="1"/>
</dbReference>
<evidence type="ECO:0000313" key="2">
    <source>
        <dbReference type="EMBL" id="CAA9536895.1"/>
    </source>
</evidence>
<evidence type="ECO:0000259" key="1">
    <source>
        <dbReference type="PROSITE" id="PS50995"/>
    </source>
</evidence>
<reference evidence="2" key="1">
    <citation type="submission" date="2020-02" db="EMBL/GenBank/DDBJ databases">
        <authorList>
            <person name="Meier V. D."/>
        </authorList>
    </citation>
    <scope>NUCLEOTIDE SEQUENCE</scope>
    <source>
        <strain evidence="2">AVDCRST_MAG30</strain>
    </source>
</reference>
<dbReference type="InterPro" id="IPR000835">
    <property type="entry name" value="HTH_MarR-typ"/>
</dbReference>
<dbReference type="PRINTS" id="PR00598">
    <property type="entry name" value="HTHMARR"/>
</dbReference>
<dbReference type="AlphaFoldDB" id="A0A6J4U0R6"/>
<dbReference type="InterPro" id="IPR036388">
    <property type="entry name" value="WH-like_DNA-bd_sf"/>
</dbReference>
<feature type="domain" description="HTH marR-type" evidence="1">
    <location>
        <begin position="11"/>
        <end position="142"/>
    </location>
</feature>
<dbReference type="InterPro" id="IPR036390">
    <property type="entry name" value="WH_DNA-bd_sf"/>
</dbReference>
<dbReference type="SMART" id="SM00347">
    <property type="entry name" value="HTH_MARR"/>
    <property type="match status" value="1"/>
</dbReference>
<protein>
    <submittedName>
        <fullName evidence="2">Transcriptional regulator, MarR family</fullName>
    </submittedName>
</protein>
<name>A0A6J4U0R6_9ACTN</name>
<sequence length="160" mass="17111">MPTQAAPATCTADLGFLLAQASHVLGTELTAALGELGLTPRAHCVLRKALAGELTQGRIGELCALDKTTMVVTIDELERQGLAERRPSASDRRARVIAVTAEGRRMVEKGQAIAEGVYADVLHALPDAQREAFVEGLEHLAGGRLSTPVRCERPPRRRAP</sequence>
<dbReference type="Gene3D" id="1.10.10.10">
    <property type="entry name" value="Winged helix-like DNA-binding domain superfamily/Winged helix DNA-binding domain"/>
    <property type="match status" value="1"/>
</dbReference>
<dbReference type="GO" id="GO:0006950">
    <property type="term" value="P:response to stress"/>
    <property type="evidence" value="ECO:0007669"/>
    <property type="project" value="TreeGrafter"/>
</dbReference>
<organism evidence="2">
    <name type="scientific">uncultured Solirubrobacteraceae bacterium</name>
    <dbReference type="NCBI Taxonomy" id="1162706"/>
    <lineage>
        <taxon>Bacteria</taxon>
        <taxon>Bacillati</taxon>
        <taxon>Actinomycetota</taxon>
        <taxon>Thermoleophilia</taxon>
        <taxon>Solirubrobacterales</taxon>
        <taxon>Solirubrobacteraceae</taxon>
        <taxon>environmental samples</taxon>
    </lineage>
</organism>
<dbReference type="GO" id="GO:0003700">
    <property type="term" value="F:DNA-binding transcription factor activity"/>
    <property type="evidence" value="ECO:0007669"/>
    <property type="project" value="InterPro"/>
</dbReference>
<gene>
    <name evidence="2" type="ORF">AVDCRST_MAG30-4316</name>
</gene>
<dbReference type="Pfam" id="PF12802">
    <property type="entry name" value="MarR_2"/>
    <property type="match status" value="1"/>
</dbReference>
<dbReference type="EMBL" id="CADCVS010000565">
    <property type="protein sequence ID" value="CAA9536895.1"/>
    <property type="molecule type" value="Genomic_DNA"/>
</dbReference>
<dbReference type="SUPFAM" id="SSF46785">
    <property type="entry name" value="Winged helix' DNA-binding domain"/>
    <property type="match status" value="1"/>
</dbReference>
<dbReference type="InterPro" id="IPR039422">
    <property type="entry name" value="MarR/SlyA-like"/>
</dbReference>